<sequence length="137" mass="14505">MVDHTSLPAGPVDLSRVSDEELGTLLVAVQEAKGRGDLGYSPVRYAIETAVRERQPRYTPDACRRLFEAIVTRGPDAGGLNLTQAAGALLRCTGPLPSDLVPLADALVATALEAGHRGAPYALLAWRGWRGSPGCTR</sequence>
<name>A0A1H7QI13_STRJI</name>
<accession>A0A1H7QI13</accession>
<dbReference type="STRING" id="235985.SAMN05414137_10924"/>
<protein>
    <submittedName>
        <fullName evidence="1">Uncharacterized protein</fullName>
    </submittedName>
</protein>
<dbReference type="Proteomes" id="UP000183015">
    <property type="component" value="Unassembled WGS sequence"/>
</dbReference>
<dbReference type="RefSeq" id="WP_042459926.1">
    <property type="nucleotide sequence ID" value="NZ_BBPN01000063.1"/>
</dbReference>
<evidence type="ECO:0000313" key="2">
    <source>
        <dbReference type="Proteomes" id="UP000183015"/>
    </source>
</evidence>
<dbReference type="EMBL" id="FOAZ01000009">
    <property type="protein sequence ID" value="SEL47429.1"/>
    <property type="molecule type" value="Genomic_DNA"/>
</dbReference>
<reference evidence="2" key="1">
    <citation type="submission" date="2016-10" db="EMBL/GenBank/DDBJ databases">
        <authorList>
            <person name="Varghese N."/>
        </authorList>
    </citation>
    <scope>NUCLEOTIDE SEQUENCE [LARGE SCALE GENOMIC DNA]</scope>
    <source>
        <strain evidence="2">DSM 45096 / BCRC 16803 / CGMCC 4.1857 / CIP 109030 / JCM 12277 / KCTC 19219 / NBRC 100920 / 33214</strain>
    </source>
</reference>
<gene>
    <name evidence="1" type="ORF">SAMN05414137_10924</name>
</gene>
<evidence type="ECO:0000313" key="1">
    <source>
        <dbReference type="EMBL" id="SEL47429.1"/>
    </source>
</evidence>
<organism evidence="1 2">
    <name type="scientific">Streptacidiphilus jiangxiensis</name>
    <dbReference type="NCBI Taxonomy" id="235985"/>
    <lineage>
        <taxon>Bacteria</taxon>
        <taxon>Bacillati</taxon>
        <taxon>Actinomycetota</taxon>
        <taxon>Actinomycetes</taxon>
        <taxon>Kitasatosporales</taxon>
        <taxon>Streptomycetaceae</taxon>
        <taxon>Streptacidiphilus</taxon>
    </lineage>
</organism>
<keyword evidence="2" id="KW-1185">Reference proteome</keyword>
<proteinExistence type="predicted"/>
<dbReference type="AlphaFoldDB" id="A0A1H7QI13"/>